<dbReference type="Proteomes" id="UP000014200">
    <property type="component" value="Unassembled WGS sequence"/>
</dbReference>
<name>R9I7Z8_9BACT</name>
<organism evidence="2 3">
    <name type="scientific">Phocaeicola sartorii</name>
    <dbReference type="NCBI Taxonomy" id="671267"/>
    <lineage>
        <taxon>Bacteria</taxon>
        <taxon>Pseudomonadati</taxon>
        <taxon>Bacteroidota</taxon>
        <taxon>Bacteroidia</taxon>
        <taxon>Bacteroidales</taxon>
        <taxon>Bacteroidaceae</taxon>
        <taxon>Phocaeicola</taxon>
    </lineage>
</organism>
<sequence length="421" mass="48594">MPKEKTAKSNYFEIIMDIFSKKLYFMNTSNTPKILYANPVFLDYRLPFYKYLNELFQGNFYVLYSVNRYHRPGFEHLLFKIQDVMGNNAIPYEGELVYDTFTKKINEFAPEQGGKKIPIAKGLFSLIRKQKADIIISEGFFQWTPLLVLYTFFTRKPLYIGYERTMHTERNAGWIKVLHRKLTDYFVTGYLVNGSETVKYLKSIGVNDEKIHIGGMNADSEGLVSAIAQMTDKDKKKLKKEYQQTQGLLFLFSGQMVERKGVKYLLQAWVEHVKSYPDDNLMLLGDGYLYDSLRLQYGNISSIHLLGKVNYAQVYKYYSIADVFIMPTIEDNWSLVVPEAMACGLPVATSIYNGCYPELVKKDLNGMVFDTFNMHTIIDTLASFHKHDLKAMGEESKKIEANFSAKQCAQRVYEAVIKGLK</sequence>
<evidence type="ECO:0000313" key="3">
    <source>
        <dbReference type="Proteomes" id="UP000014200"/>
    </source>
</evidence>
<accession>R9I7Z8</accession>
<dbReference type="Gene3D" id="3.40.50.2000">
    <property type="entry name" value="Glycogen Phosphorylase B"/>
    <property type="match status" value="2"/>
</dbReference>
<dbReference type="STRING" id="1235788.C802_02048"/>
<dbReference type="HOGENOM" id="CLU_009583_5_2_10"/>
<dbReference type="Pfam" id="PF00534">
    <property type="entry name" value="Glycos_transf_1"/>
    <property type="match status" value="1"/>
</dbReference>
<protein>
    <recommendedName>
        <fullName evidence="1">Glycosyl transferase family 1 domain-containing protein</fullName>
    </recommendedName>
</protein>
<dbReference type="CDD" id="cd03801">
    <property type="entry name" value="GT4_PimA-like"/>
    <property type="match status" value="1"/>
</dbReference>
<dbReference type="EMBL" id="ASSP01000014">
    <property type="protein sequence ID" value="EOS12235.1"/>
    <property type="molecule type" value="Genomic_DNA"/>
</dbReference>
<dbReference type="AlphaFoldDB" id="R9I7Z8"/>
<feature type="domain" description="Glycosyl transferase family 1" evidence="1">
    <location>
        <begin position="237"/>
        <end position="391"/>
    </location>
</feature>
<dbReference type="PANTHER" id="PTHR12526">
    <property type="entry name" value="GLYCOSYLTRANSFERASE"/>
    <property type="match status" value="1"/>
</dbReference>
<proteinExistence type="predicted"/>
<comment type="caution">
    <text evidence="2">The sequence shown here is derived from an EMBL/GenBank/DDBJ whole genome shotgun (WGS) entry which is preliminary data.</text>
</comment>
<keyword evidence="3" id="KW-1185">Reference proteome</keyword>
<gene>
    <name evidence="2" type="ORF">C802_02048</name>
</gene>
<reference evidence="2 3" key="1">
    <citation type="submission" date="2013-04" db="EMBL/GenBank/DDBJ databases">
        <title>The Genome Sequence of Bacteroides massiliensis dnLKV3.</title>
        <authorList>
            <consortium name="The Broad Institute Genomics Platform"/>
            <consortium name="The Broad Institute Genome Sequencing Center for Infectious Disease"/>
            <person name="Earl A."/>
            <person name="Xavier R."/>
            <person name="Kuhn K."/>
            <person name="Stappenbeck T."/>
            <person name="Walker B."/>
            <person name="Young S."/>
            <person name="Zeng Q."/>
            <person name="Gargeya S."/>
            <person name="Fitzgerald M."/>
            <person name="Haas B."/>
            <person name="Abouelleil A."/>
            <person name="Allen A.W."/>
            <person name="Alvarado L."/>
            <person name="Arachchi H.M."/>
            <person name="Berlin A.M."/>
            <person name="Chapman S.B."/>
            <person name="Gainer-Dewar J."/>
            <person name="Goldberg J."/>
            <person name="Griggs A."/>
            <person name="Gujja S."/>
            <person name="Hansen M."/>
            <person name="Howarth C."/>
            <person name="Imamovic A."/>
            <person name="Ireland A."/>
            <person name="Larimer J."/>
            <person name="McCowan C."/>
            <person name="Murphy C."/>
            <person name="Pearson M."/>
            <person name="Poon T.W."/>
            <person name="Priest M."/>
            <person name="Roberts A."/>
            <person name="Saif S."/>
            <person name="Shea T."/>
            <person name="Sisk P."/>
            <person name="Sykes S."/>
            <person name="Wortman J."/>
            <person name="Nusbaum C."/>
            <person name="Birren B."/>
        </authorList>
    </citation>
    <scope>NUCLEOTIDE SEQUENCE [LARGE SCALE GENOMIC DNA]</scope>
    <source>
        <strain evidence="3">dnLKV3</strain>
    </source>
</reference>
<dbReference type="SUPFAM" id="SSF53756">
    <property type="entry name" value="UDP-Glycosyltransferase/glycogen phosphorylase"/>
    <property type="match status" value="1"/>
</dbReference>
<dbReference type="PANTHER" id="PTHR12526:SF630">
    <property type="entry name" value="GLYCOSYLTRANSFERASE"/>
    <property type="match status" value="1"/>
</dbReference>
<dbReference type="GO" id="GO:0016757">
    <property type="term" value="F:glycosyltransferase activity"/>
    <property type="evidence" value="ECO:0007669"/>
    <property type="project" value="InterPro"/>
</dbReference>
<evidence type="ECO:0000259" key="1">
    <source>
        <dbReference type="Pfam" id="PF00534"/>
    </source>
</evidence>
<evidence type="ECO:0000313" key="2">
    <source>
        <dbReference type="EMBL" id="EOS12235.1"/>
    </source>
</evidence>
<dbReference type="InterPro" id="IPR001296">
    <property type="entry name" value="Glyco_trans_1"/>
</dbReference>
<dbReference type="PATRIC" id="fig|1235788.3.peg.2094"/>